<evidence type="ECO:0000313" key="1">
    <source>
        <dbReference type="EMBL" id="OUP70707.1"/>
    </source>
</evidence>
<name>A0A1Y4MPR5_9FIRM</name>
<sequence>MNWDDMRRKYPDRPYREEMTKEREKEFVNDCFSCYEGEGFAKKFWSIGDDYKGQNGKPFKVIGRVPIFDKQHPNGADLECLPMWFIQFEDGLEMAAYPDEIVPREMRDNGCPNSFFE</sequence>
<organism evidence="1 2">
    <name type="scientific">Anaerotruncus colihominis</name>
    <dbReference type="NCBI Taxonomy" id="169435"/>
    <lineage>
        <taxon>Bacteria</taxon>
        <taxon>Bacillati</taxon>
        <taxon>Bacillota</taxon>
        <taxon>Clostridia</taxon>
        <taxon>Eubacteriales</taxon>
        <taxon>Oscillospiraceae</taxon>
        <taxon>Anaerotruncus</taxon>
    </lineage>
</organism>
<accession>A0A1Y4MPR5</accession>
<dbReference type="AlphaFoldDB" id="A0A1Y4MPR5"/>
<protein>
    <submittedName>
        <fullName evidence="1">Uncharacterized protein</fullName>
    </submittedName>
</protein>
<proteinExistence type="predicted"/>
<evidence type="ECO:0000313" key="2">
    <source>
        <dbReference type="Proteomes" id="UP000196386"/>
    </source>
</evidence>
<dbReference type="Proteomes" id="UP000196386">
    <property type="component" value="Unassembled WGS sequence"/>
</dbReference>
<gene>
    <name evidence="1" type="ORF">B5F11_04480</name>
</gene>
<comment type="caution">
    <text evidence="1">The sequence shown here is derived from an EMBL/GenBank/DDBJ whole genome shotgun (WGS) entry which is preliminary data.</text>
</comment>
<reference evidence="2" key="1">
    <citation type="submission" date="2017-04" db="EMBL/GenBank/DDBJ databases">
        <title>Function of individual gut microbiota members based on whole genome sequencing of pure cultures obtained from chicken caecum.</title>
        <authorList>
            <person name="Medvecky M."/>
            <person name="Cejkova D."/>
            <person name="Polansky O."/>
            <person name="Karasova D."/>
            <person name="Kubasova T."/>
            <person name="Cizek A."/>
            <person name="Rychlik I."/>
        </authorList>
    </citation>
    <scope>NUCLEOTIDE SEQUENCE [LARGE SCALE GENOMIC DNA]</scope>
    <source>
        <strain evidence="2">An175</strain>
    </source>
</reference>
<dbReference type="RefSeq" id="WP_087299927.1">
    <property type="nucleotide sequence ID" value="NZ_NFKP01000003.1"/>
</dbReference>
<dbReference type="EMBL" id="NFKP01000003">
    <property type="protein sequence ID" value="OUP70707.1"/>
    <property type="molecule type" value="Genomic_DNA"/>
</dbReference>